<dbReference type="PROSITE" id="PS50088">
    <property type="entry name" value="ANK_REPEAT"/>
    <property type="match status" value="1"/>
</dbReference>
<feature type="region of interest" description="Disordered" evidence="2">
    <location>
        <begin position="1"/>
        <end position="39"/>
    </location>
</feature>
<dbReference type="InterPro" id="IPR002110">
    <property type="entry name" value="Ankyrin_rpt"/>
</dbReference>
<keyword evidence="1" id="KW-0040">ANK repeat</keyword>
<keyword evidence="4" id="KW-1185">Reference proteome</keyword>
<gene>
    <name evidence="3" type="ORF">CALCODRAFT_487230</name>
</gene>
<feature type="compositionally biased region" description="Basic residues" evidence="2">
    <location>
        <begin position="190"/>
        <end position="199"/>
    </location>
</feature>
<dbReference type="SUPFAM" id="SSF48403">
    <property type="entry name" value="Ankyrin repeat"/>
    <property type="match status" value="1"/>
</dbReference>
<organism evidence="3 4">
    <name type="scientific">Calocera cornea HHB12733</name>
    <dbReference type="NCBI Taxonomy" id="1353952"/>
    <lineage>
        <taxon>Eukaryota</taxon>
        <taxon>Fungi</taxon>
        <taxon>Dikarya</taxon>
        <taxon>Basidiomycota</taxon>
        <taxon>Agaricomycotina</taxon>
        <taxon>Dacrymycetes</taxon>
        <taxon>Dacrymycetales</taxon>
        <taxon>Dacrymycetaceae</taxon>
        <taxon>Calocera</taxon>
    </lineage>
</organism>
<feature type="non-terminal residue" evidence="3">
    <location>
        <position position="1"/>
    </location>
</feature>
<dbReference type="Pfam" id="PF00023">
    <property type="entry name" value="Ank"/>
    <property type="match status" value="1"/>
</dbReference>
<reference evidence="3 4" key="1">
    <citation type="journal article" date="2016" name="Mol. Biol. Evol.">
        <title>Comparative Genomics of Early-Diverging Mushroom-Forming Fungi Provides Insights into the Origins of Lignocellulose Decay Capabilities.</title>
        <authorList>
            <person name="Nagy L.G."/>
            <person name="Riley R."/>
            <person name="Tritt A."/>
            <person name="Adam C."/>
            <person name="Daum C."/>
            <person name="Floudas D."/>
            <person name="Sun H."/>
            <person name="Yadav J.S."/>
            <person name="Pangilinan J."/>
            <person name="Larsson K.H."/>
            <person name="Matsuura K."/>
            <person name="Barry K."/>
            <person name="Labutti K."/>
            <person name="Kuo R."/>
            <person name="Ohm R.A."/>
            <person name="Bhattacharya S.S."/>
            <person name="Shirouzu T."/>
            <person name="Yoshinaga Y."/>
            <person name="Martin F.M."/>
            <person name="Grigoriev I.V."/>
            <person name="Hibbett D.S."/>
        </authorList>
    </citation>
    <scope>NUCLEOTIDE SEQUENCE [LARGE SCALE GENOMIC DNA]</scope>
    <source>
        <strain evidence="3 4">HHB12733</strain>
    </source>
</reference>
<accession>A0A165D9A5</accession>
<feature type="compositionally biased region" description="Low complexity" evidence="2">
    <location>
        <begin position="61"/>
        <end position="72"/>
    </location>
</feature>
<evidence type="ECO:0000313" key="3">
    <source>
        <dbReference type="EMBL" id="KZT52332.1"/>
    </source>
</evidence>
<dbReference type="InterPro" id="IPR036770">
    <property type="entry name" value="Ankyrin_rpt-contain_sf"/>
</dbReference>
<sequence length="241" mass="25761">LERLWPSLGPDGEQIGDESGASHSSSHSHSHPRPTVDLDSGLWNLPKRLFRSLPACTSSSYPSSPASASASSPPTPEGGSNSSSPHDPYPLLLHLLPRYPFNCSSHSGYPLTMAVRAPHLPLVKLLLERGANPALKEGMAVRVAVARRDLGLVRMLVERVDRASSDGQGSGGSESGSGGSAGVGVEVGGRRKGRKRRRLSDRVEVTAAMLQLAVKLDARDIVQYLMEKGCVPDMKTLRMVR</sequence>
<dbReference type="AlphaFoldDB" id="A0A165D9A5"/>
<dbReference type="STRING" id="1353952.A0A165D9A5"/>
<dbReference type="OrthoDB" id="539213at2759"/>
<dbReference type="EMBL" id="KV424070">
    <property type="protein sequence ID" value="KZT52332.1"/>
    <property type="molecule type" value="Genomic_DNA"/>
</dbReference>
<feature type="region of interest" description="Disordered" evidence="2">
    <location>
        <begin position="61"/>
        <end position="86"/>
    </location>
</feature>
<protein>
    <submittedName>
        <fullName evidence="3">Uncharacterized protein</fullName>
    </submittedName>
</protein>
<evidence type="ECO:0000313" key="4">
    <source>
        <dbReference type="Proteomes" id="UP000076842"/>
    </source>
</evidence>
<dbReference type="Proteomes" id="UP000076842">
    <property type="component" value="Unassembled WGS sequence"/>
</dbReference>
<feature type="repeat" description="ANK" evidence="1">
    <location>
        <begin position="106"/>
        <end position="138"/>
    </location>
</feature>
<dbReference type="InParanoid" id="A0A165D9A5"/>
<proteinExistence type="predicted"/>
<dbReference type="Gene3D" id="1.25.40.20">
    <property type="entry name" value="Ankyrin repeat-containing domain"/>
    <property type="match status" value="1"/>
</dbReference>
<feature type="compositionally biased region" description="Gly residues" evidence="2">
    <location>
        <begin position="168"/>
        <end position="187"/>
    </location>
</feature>
<evidence type="ECO:0000256" key="2">
    <source>
        <dbReference type="SAM" id="MobiDB-lite"/>
    </source>
</evidence>
<evidence type="ECO:0000256" key="1">
    <source>
        <dbReference type="PROSITE-ProRule" id="PRU00023"/>
    </source>
</evidence>
<name>A0A165D9A5_9BASI</name>
<dbReference type="PROSITE" id="PS50297">
    <property type="entry name" value="ANK_REP_REGION"/>
    <property type="match status" value="1"/>
</dbReference>
<feature type="region of interest" description="Disordered" evidence="2">
    <location>
        <begin position="162"/>
        <end position="199"/>
    </location>
</feature>